<name>A0A0F4YXT2_RASE3</name>
<feature type="chain" id="PRO_5002482171" evidence="1">
    <location>
        <begin position="20"/>
        <end position="169"/>
    </location>
</feature>
<dbReference type="AlphaFoldDB" id="A0A0F4YXT2"/>
<organism evidence="2 3">
    <name type="scientific">Rasamsonia emersonii (strain ATCC 16479 / CBS 393.64 / IMI 116815)</name>
    <dbReference type="NCBI Taxonomy" id="1408163"/>
    <lineage>
        <taxon>Eukaryota</taxon>
        <taxon>Fungi</taxon>
        <taxon>Dikarya</taxon>
        <taxon>Ascomycota</taxon>
        <taxon>Pezizomycotina</taxon>
        <taxon>Eurotiomycetes</taxon>
        <taxon>Eurotiomycetidae</taxon>
        <taxon>Eurotiales</taxon>
        <taxon>Trichocomaceae</taxon>
        <taxon>Rasamsonia</taxon>
    </lineage>
</organism>
<evidence type="ECO:0000313" key="3">
    <source>
        <dbReference type="Proteomes" id="UP000053958"/>
    </source>
</evidence>
<gene>
    <name evidence="2" type="ORF">T310_3066</name>
</gene>
<keyword evidence="3" id="KW-1185">Reference proteome</keyword>
<protein>
    <submittedName>
        <fullName evidence="2">Uncharacterized protein</fullName>
    </submittedName>
</protein>
<evidence type="ECO:0000256" key="1">
    <source>
        <dbReference type="SAM" id="SignalP"/>
    </source>
</evidence>
<dbReference type="RefSeq" id="XP_013329512.1">
    <property type="nucleotide sequence ID" value="XM_013474058.1"/>
</dbReference>
<dbReference type="OrthoDB" id="4226900at2759"/>
<feature type="signal peptide" evidence="1">
    <location>
        <begin position="1"/>
        <end position="19"/>
    </location>
</feature>
<reference evidence="2 3" key="1">
    <citation type="submission" date="2015-04" db="EMBL/GenBank/DDBJ databases">
        <authorList>
            <person name="Heijne W.H."/>
            <person name="Fedorova N.D."/>
            <person name="Nierman W.C."/>
            <person name="Vollebregt A.W."/>
            <person name="Zhao Z."/>
            <person name="Wu L."/>
            <person name="Kumar M."/>
            <person name="Stam H."/>
            <person name="van den Berg M.A."/>
            <person name="Pel H.J."/>
        </authorList>
    </citation>
    <scope>NUCLEOTIDE SEQUENCE [LARGE SCALE GENOMIC DNA]</scope>
    <source>
        <strain evidence="2 3">CBS 393.64</strain>
    </source>
</reference>
<keyword evidence="1" id="KW-0732">Signal</keyword>
<accession>A0A0F4YXT2</accession>
<sequence>MKFVTVVSSVMSLLALVQLCPAPVGLIDMAIIWVDSAIAGAAVSTAIKKGAGGKRDEIKGFAVPVVKRPGESEHDKRDEWDNLPQPAADECKGQLKSAYITVSPQTNNGVCLDGVPPACMTLATILLGQDGSQPMPIPMGSAALQYNNLTEAQVNYLQNLLDAHNAGKN</sequence>
<comment type="caution">
    <text evidence="2">The sequence shown here is derived from an EMBL/GenBank/DDBJ whole genome shotgun (WGS) entry which is preliminary data.</text>
</comment>
<proteinExistence type="predicted"/>
<dbReference type="STRING" id="1408163.A0A0F4YXT2"/>
<dbReference type="Proteomes" id="UP000053958">
    <property type="component" value="Unassembled WGS sequence"/>
</dbReference>
<evidence type="ECO:0000313" key="2">
    <source>
        <dbReference type="EMBL" id="KKA22900.1"/>
    </source>
</evidence>
<dbReference type="EMBL" id="LASV01000119">
    <property type="protein sequence ID" value="KKA22900.1"/>
    <property type="molecule type" value="Genomic_DNA"/>
</dbReference>
<dbReference type="GeneID" id="25315416"/>